<proteinExistence type="predicted"/>
<feature type="compositionally biased region" description="Pro residues" evidence="1">
    <location>
        <begin position="189"/>
        <end position="201"/>
    </location>
</feature>
<dbReference type="AlphaFoldDB" id="A0AAV7NED0"/>
<feature type="compositionally biased region" description="Low complexity" evidence="1">
    <location>
        <begin position="145"/>
        <end position="157"/>
    </location>
</feature>
<dbReference type="Proteomes" id="UP001066276">
    <property type="component" value="Chromosome 8"/>
</dbReference>
<comment type="caution">
    <text evidence="2">The sequence shown here is derived from an EMBL/GenBank/DDBJ whole genome shotgun (WGS) entry which is preliminary data.</text>
</comment>
<gene>
    <name evidence="2" type="ORF">NDU88_002060</name>
</gene>
<evidence type="ECO:0000256" key="1">
    <source>
        <dbReference type="SAM" id="MobiDB-lite"/>
    </source>
</evidence>
<accession>A0AAV7NED0</accession>
<evidence type="ECO:0000313" key="3">
    <source>
        <dbReference type="Proteomes" id="UP001066276"/>
    </source>
</evidence>
<name>A0AAV7NED0_PLEWA</name>
<sequence>MRVTVTLFYMLRKTTKTSPLCGRLGPRPALVLITLHPRRHEVTQGLCPSLGRIAVCFPAWQRSAVGPFRTGTRRGWPQVFPFNFGYSDVSVSSERPRPIPVPPPHSADPQHTSVITHDTRKSLSANAFPPLQPRPAGSPPGAAQPLSSPRPMSSSRRTAVAPPTQRSLPLDAAALLLHAARTTFGAQPQLPPGFFPHPATPPFQFGRIGRDRRSGPDSAAEISPGRHFVSRDGSGAARERGRPHEVTRRRRFPGVQGSQGSSRRRPQLGQATLATGG</sequence>
<protein>
    <submittedName>
        <fullName evidence="2">Uncharacterized protein</fullName>
    </submittedName>
</protein>
<dbReference type="EMBL" id="JANPWB010000012">
    <property type="protein sequence ID" value="KAJ1113819.1"/>
    <property type="molecule type" value="Genomic_DNA"/>
</dbReference>
<reference evidence="2" key="1">
    <citation type="journal article" date="2022" name="bioRxiv">
        <title>Sequencing and chromosome-scale assembly of the giantPleurodeles waltlgenome.</title>
        <authorList>
            <person name="Brown T."/>
            <person name="Elewa A."/>
            <person name="Iarovenko S."/>
            <person name="Subramanian E."/>
            <person name="Araus A.J."/>
            <person name="Petzold A."/>
            <person name="Susuki M."/>
            <person name="Suzuki K.-i.T."/>
            <person name="Hayashi T."/>
            <person name="Toyoda A."/>
            <person name="Oliveira C."/>
            <person name="Osipova E."/>
            <person name="Leigh N.D."/>
            <person name="Simon A."/>
            <person name="Yun M.H."/>
        </authorList>
    </citation>
    <scope>NUCLEOTIDE SEQUENCE</scope>
    <source>
        <strain evidence="2">20211129_DDA</strain>
        <tissue evidence="2">Liver</tissue>
    </source>
</reference>
<organism evidence="2 3">
    <name type="scientific">Pleurodeles waltl</name>
    <name type="common">Iberian ribbed newt</name>
    <dbReference type="NCBI Taxonomy" id="8319"/>
    <lineage>
        <taxon>Eukaryota</taxon>
        <taxon>Metazoa</taxon>
        <taxon>Chordata</taxon>
        <taxon>Craniata</taxon>
        <taxon>Vertebrata</taxon>
        <taxon>Euteleostomi</taxon>
        <taxon>Amphibia</taxon>
        <taxon>Batrachia</taxon>
        <taxon>Caudata</taxon>
        <taxon>Salamandroidea</taxon>
        <taxon>Salamandridae</taxon>
        <taxon>Pleurodelinae</taxon>
        <taxon>Pleurodeles</taxon>
    </lineage>
</organism>
<feature type="region of interest" description="Disordered" evidence="1">
    <location>
        <begin position="187"/>
        <end position="277"/>
    </location>
</feature>
<feature type="region of interest" description="Disordered" evidence="1">
    <location>
        <begin position="93"/>
        <end position="166"/>
    </location>
</feature>
<keyword evidence="3" id="KW-1185">Reference proteome</keyword>
<feature type="compositionally biased region" description="Basic and acidic residues" evidence="1">
    <location>
        <begin position="237"/>
        <end position="246"/>
    </location>
</feature>
<evidence type="ECO:0000313" key="2">
    <source>
        <dbReference type="EMBL" id="KAJ1113819.1"/>
    </source>
</evidence>